<evidence type="ECO:0000313" key="3">
    <source>
        <dbReference type="Proteomes" id="UP000053268"/>
    </source>
</evidence>
<proteinExistence type="predicted"/>
<evidence type="ECO:0000313" key="2">
    <source>
        <dbReference type="EMBL" id="KPJ00940.1"/>
    </source>
</evidence>
<name>A0A0N1PFP9_PAPXU</name>
<dbReference type="AlphaFoldDB" id="A0A0N1PFP9"/>
<feature type="compositionally biased region" description="Low complexity" evidence="1">
    <location>
        <begin position="72"/>
        <end position="89"/>
    </location>
</feature>
<gene>
    <name evidence="2" type="ORF">RR46_00876</name>
</gene>
<dbReference type="EMBL" id="KQ459444">
    <property type="protein sequence ID" value="KPJ00940.1"/>
    <property type="molecule type" value="Genomic_DNA"/>
</dbReference>
<sequence>MLWMRILRVTRRSFGADYIDSENWEAKIKDTLLVRQSGARKLVEIAPRPACKSCRREREQTYSVGGGCAQTDAAEARPPALAADLTPADSRQPTADGAPDINTHPSPSDKGKQLVIVMESARADSGPEATAPVDCAEPEEPYGRGAPAYRGAADWRSGVFAR</sequence>
<organism evidence="2 3">
    <name type="scientific">Papilio xuthus</name>
    <name type="common">Asian swallowtail butterfly</name>
    <dbReference type="NCBI Taxonomy" id="66420"/>
    <lineage>
        <taxon>Eukaryota</taxon>
        <taxon>Metazoa</taxon>
        <taxon>Ecdysozoa</taxon>
        <taxon>Arthropoda</taxon>
        <taxon>Hexapoda</taxon>
        <taxon>Insecta</taxon>
        <taxon>Pterygota</taxon>
        <taxon>Neoptera</taxon>
        <taxon>Endopterygota</taxon>
        <taxon>Lepidoptera</taxon>
        <taxon>Glossata</taxon>
        <taxon>Ditrysia</taxon>
        <taxon>Papilionoidea</taxon>
        <taxon>Papilionidae</taxon>
        <taxon>Papilioninae</taxon>
        <taxon>Papilio</taxon>
    </lineage>
</organism>
<protein>
    <submittedName>
        <fullName evidence="2">Uncharacterized protein</fullName>
    </submittedName>
</protein>
<feature type="region of interest" description="Disordered" evidence="1">
    <location>
        <begin position="62"/>
        <end position="150"/>
    </location>
</feature>
<reference evidence="2 3" key="1">
    <citation type="journal article" date="2015" name="Nat. Commun.">
        <title>Outbred genome sequencing and CRISPR/Cas9 gene editing in butterflies.</title>
        <authorList>
            <person name="Li X."/>
            <person name="Fan D."/>
            <person name="Zhang W."/>
            <person name="Liu G."/>
            <person name="Zhang L."/>
            <person name="Zhao L."/>
            <person name="Fang X."/>
            <person name="Chen L."/>
            <person name="Dong Y."/>
            <person name="Chen Y."/>
            <person name="Ding Y."/>
            <person name="Zhao R."/>
            <person name="Feng M."/>
            <person name="Zhu Y."/>
            <person name="Feng Y."/>
            <person name="Jiang X."/>
            <person name="Zhu D."/>
            <person name="Xiang H."/>
            <person name="Feng X."/>
            <person name="Li S."/>
            <person name="Wang J."/>
            <person name="Zhang G."/>
            <person name="Kronforst M.R."/>
            <person name="Wang W."/>
        </authorList>
    </citation>
    <scope>NUCLEOTIDE SEQUENCE [LARGE SCALE GENOMIC DNA]</scope>
    <source>
        <strain evidence="2">Ya'a_city_454_Px</strain>
        <tissue evidence="2">Whole body</tissue>
    </source>
</reference>
<accession>A0A0N1PFP9</accession>
<keyword evidence="3" id="KW-1185">Reference proteome</keyword>
<dbReference type="Proteomes" id="UP000053268">
    <property type="component" value="Unassembled WGS sequence"/>
</dbReference>
<evidence type="ECO:0000256" key="1">
    <source>
        <dbReference type="SAM" id="MobiDB-lite"/>
    </source>
</evidence>